<accession>A0AAD9V1J2</accession>
<comment type="caution">
    <text evidence="1">The sequence shown here is derived from an EMBL/GenBank/DDBJ whole genome shotgun (WGS) entry which is preliminary data.</text>
</comment>
<keyword evidence="2" id="KW-1185">Reference proteome</keyword>
<name>A0AAD9V1J2_ACRCE</name>
<reference evidence="1" key="2">
    <citation type="journal article" date="2023" name="Science">
        <title>Genomic signatures of disease resistance in endangered staghorn corals.</title>
        <authorList>
            <person name="Vollmer S.V."/>
            <person name="Selwyn J.D."/>
            <person name="Despard B.A."/>
            <person name="Roesel C.L."/>
        </authorList>
    </citation>
    <scope>NUCLEOTIDE SEQUENCE</scope>
    <source>
        <strain evidence="1">K2</strain>
    </source>
</reference>
<organism evidence="1 2">
    <name type="scientific">Acropora cervicornis</name>
    <name type="common">Staghorn coral</name>
    <dbReference type="NCBI Taxonomy" id="6130"/>
    <lineage>
        <taxon>Eukaryota</taxon>
        <taxon>Metazoa</taxon>
        <taxon>Cnidaria</taxon>
        <taxon>Anthozoa</taxon>
        <taxon>Hexacorallia</taxon>
        <taxon>Scleractinia</taxon>
        <taxon>Astrocoeniina</taxon>
        <taxon>Acroporidae</taxon>
        <taxon>Acropora</taxon>
    </lineage>
</organism>
<protein>
    <submittedName>
        <fullName evidence="1">Uncharacterized protein</fullName>
    </submittedName>
</protein>
<dbReference type="Proteomes" id="UP001249851">
    <property type="component" value="Unassembled WGS sequence"/>
</dbReference>
<proteinExistence type="predicted"/>
<evidence type="ECO:0000313" key="1">
    <source>
        <dbReference type="EMBL" id="KAK2557687.1"/>
    </source>
</evidence>
<dbReference type="AlphaFoldDB" id="A0AAD9V1J2"/>
<reference evidence="1" key="1">
    <citation type="journal article" date="2023" name="G3 (Bethesda)">
        <title>Whole genome assembly and annotation of the endangered Caribbean coral Acropora cervicornis.</title>
        <authorList>
            <person name="Selwyn J.D."/>
            <person name="Vollmer S.V."/>
        </authorList>
    </citation>
    <scope>NUCLEOTIDE SEQUENCE</scope>
    <source>
        <strain evidence="1">K2</strain>
    </source>
</reference>
<evidence type="ECO:0000313" key="2">
    <source>
        <dbReference type="Proteomes" id="UP001249851"/>
    </source>
</evidence>
<sequence length="91" mass="10396">MRNTFSLQQNEAVLVAFRISKLRELKVAIYATSDFTTIVKSSQKLKSFSHELRNSGSMFKWRVFADKKLKEQTGNKNESELIIQAAVLGRS</sequence>
<gene>
    <name evidence="1" type="ORF">P5673_020049</name>
</gene>
<dbReference type="EMBL" id="JARQWQ010000048">
    <property type="protein sequence ID" value="KAK2557687.1"/>
    <property type="molecule type" value="Genomic_DNA"/>
</dbReference>